<evidence type="ECO:0000259" key="9">
    <source>
        <dbReference type="PROSITE" id="PS50109"/>
    </source>
</evidence>
<dbReference type="Pfam" id="PF13426">
    <property type="entry name" value="PAS_9"/>
    <property type="match status" value="1"/>
</dbReference>
<evidence type="ECO:0000256" key="8">
    <source>
        <dbReference type="SAM" id="MobiDB-lite"/>
    </source>
</evidence>
<evidence type="ECO:0000256" key="7">
    <source>
        <dbReference type="SAM" id="Coils"/>
    </source>
</evidence>
<evidence type="ECO:0000256" key="5">
    <source>
        <dbReference type="ARBA" id="ARBA00022777"/>
    </source>
</evidence>
<dbReference type="SUPFAM" id="SSF55874">
    <property type="entry name" value="ATPase domain of HSP90 chaperone/DNA topoisomerase II/histidine kinase"/>
    <property type="match status" value="1"/>
</dbReference>
<evidence type="ECO:0000256" key="6">
    <source>
        <dbReference type="ARBA" id="ARBA00023136"/>
    </source>
</evidence>
<dbReference type="Gene3D" id="1.10.287.130">
    <property type="match status" value="1"/>
</dbReference>
<accession>A0A016QU96</accession>
<dbReference type="CDD" id="cd00082">
    <property type="entry name" value="HisKA"/>
    <property type="match status" value="1"/>
</dbReference>
<feature type="compositionally biased region" description="Basic and acidic residues" evidence="8">
    <location>
        <begin position="14"/>
        <end position="23"/>
    </location>
</feature>
<feature type="domain" description="PAC" evidence="11">
    <location>
        <begin position="142"/>
        <end position="194"/>
    </location>
</feature>
<dbReference type="NCBIfam" id="TIGR00229">
    <property type="entry name" value="sensory_box"/>
    <property type="match status" value="1"/>
</dbReference>
<organism evidence="12 13">
    <name type="scientific">Deinococcus phoenicis</name>
    <dbReference type="NCBI Taxonomy" id="1476583"/>
    <lineage>
        <taxon>Bacteria</taxon>
        <taxon>Thermotogati</taxon>
        <taxon>Deinococcota</taxon>
        <taxon>Deinococci</taxon>
        <taxon>Deinococcales</taxon>
        <taxon>Deinococcaceae</taxon>
        <taxon>Deinococcus</taxon>
    </lineage>
</organism>
<dbReference type="GO" id="GO:0030295">
    <property type="term" value="F:protein kinase activator activity"/>
    <property type="evidence" value="ECO:0007669"/>
    <property type="project" value="TreeGrafter"/>
</dbReference>
<dbReference type="InterPro" id="IPR000700">
    <property type="entry name" value="PAS-assoc_C"/>
</dbReference>
<dbReference type="SMART" id="SM00388">
    <property type="entry name" value="HisKA"/>
    <property type="match status" value="1"/>
</dbReference>
<dbReference type="PATRIC" id="fig|1476583.3.peg.355"/>
<dbReference type="FunFam" id="3.30.565.10:FF:000006">
    <property type="entry name" value="Sensor histidine kinase WalK"/>
    <property type="match status" value="1"/>
</dbReference>
<dbReference type="SUPFAM" id="SSF55785">
    <property type="entry name" value="PYP-like sensor domain (PAS domain)"/>
    <property type="match status" value="1"/>
</dbReference>
<dbReference type="CDD" id="cd00130">
    <property type="entry name" value="PAS"/>
    <property type="match status" value="1"/>
</dbReference>
<dbReference type="SMART" id="SM00387">
    <property type="entry name" value="HATPase_c"/>
    <property type="match status" value="1"/>
</dbReference>
<dbReference type="OrthoDB" id="58669at2"/>
<sequence length="438" mass="49701">MKQDHIPDIPPGESLREQAERQLQESPSRPPGQFPLDPAAVVHELQVHQIELEHQNEELRRALLAAEEAHGKYLDLFDLAPIGYFTFDRQGLIQEANLTGCDLLGVTRERLLGRRFPLFVDTEFRGHFAALLRRVFEAPGKRVVELKLDRQDGQSCWVQLEAVAADVAERPGAHCRAAVIDISAQKLAQEEVMRLNQTLEQRVEQRSARVRVLAEELERFTYDVATDLEAPLRHIQSFTERLREQPTGEQAQRSLDHIQHSATRMQGLIAALLDFSRASRMRMRLTAVPLEQVLKEVRKKLASELTARPVQLTHEALPVVQADSGAMQIVFRQLLGNALKFTRGREEARIWVSAQETPSEYVIGVRDNGVGFNMRYRDRLFNVFQRLHSERDYEGAGVGLATVRRVVSRYGGRVWAEGKVGEGATFYVALPKQPTDLD</sequence>
<dbReference type="InterPro" id="IPR050351">
    <property type="entry name" value="BphY/WalK/GraS-like"/>
</dbReference>
<evidence type="ECO:0000256" key="1">
    <source>
        <dbReference type="ARBA" id="ARBA00000085"/>
    </source>
</evidence>
<dbReference type="PROSITE" id="PS50112">
    <property type="entry name" value="PAS"/>
    <property type="match status" value="1"/>
</dbReference>
<dbReference type="EC" id="2.7.13.3" evidence="2"/>
<feature type="region of interest" description="Disordered" evidence="8">
    <location>
        <begin position="1"/>
        <end position="36"/>
    </location>
</feature>
<keyword evidence="6" id="KW-0472">Membrane</keyword>
<dbReference type="InterPro" id="IPR004358">
    <property type="entry name" value="Sig_transdc_His_kin-like_C"/>
</dbReference>
<dbReference type="Pfam" id="PF00512">
    <property type="entry name" value="HisKA"/>
    <property type="match status" value="1"/>
</dbReference>
<keyword evidence="7" id="KW-0175">Coiled coil</keyword>
<dbReference type="PANTHER" id="PTHR42878">
    <property type="entry name" value="TWO-COMPONENT HISTIDINE KINASE"/>
    <property type="match status" value="1"/>
</dbReference>
<protein>
    <recommendedName>
        <fullName evidence="2">histidine kinase</fullName>
        <ecNumber evidence="2">2.7.13.3</ecNumber>
    </recommendedName>
</protein>
<keyword evidence="5 12" id="KW-0418">Kinase</keyword>
<dbReference type="GO" id="GO:0016020">
    <property type="term" value="C:membrane"/>
    <property type="evidence" value="ECO:0007669"/>
    <property type="project" value="UniProtKB-SubCell"/>
</dbReference>
<dbReference type="Proteomes" id="UP000020492">
    <property type="component" value="Unassembled WGS sequence"/>
</dbReference>
<evidence type="ECO:0000313" key="13">
    <source>
        <dbReference type="Proteomes" id="UP000020492"/>
    </source>
</evidence>
<evidence type="ECO:0000259" key="11">
    <source>
        <dbReference type="PROSITE" id="PS50113"/>
    </source>
</evidence>
<dbReference type="SMART" id="SM00091">
    <property type="entry name" value="PAS"/>
    <property type="match status" value="1"/>
</dbReference>
<dbReference type="STRING" id="1476583.DEIPH_ctg005orf0005"/>
<gene>
    <name evidence="12" type="ORF">DEIPH_ctg005orf0005</name>
</gene>
<dbReference type="PROSITE" id="PS50113">
    <property type="entry name" value="PAC"/>
    <property type="match status" value="1"/>
</dbReference>
<dbReference type="GO" id="GO:0000155">
    <property type="term" value="F:phosphorelay sensor kinase activity"/>
    <property type="evidence" value="ECO:0007669"/>
    <property type="project" value="InterPro"/>
</dbReference>
<dbReference type="PRINTS" id="PR00344">
    <property type="entry name" value="BCTRLSENSOR"/>
</dbReference>
<dbReference type="PROSITE" id="PS50109">
    <property type="entry name" value="HIS_KIN"/>
    <property type="match status" value="1"/>
</dbReference>
<dbReference type="InterPro" id="IPR036097">
    <property type="entry name" value="HisK_dim/P_sf"/>
</dbReference>
<comment type="catalytic activity">
    <reaction evidence="1">
        <text>ATP + protein L-histidine = ADP + protein N-phospho-L-histidine.</text>
        <dbReference type="EC" id="2.7.13.3"/>
    </reaction>
</comment>
<evidence type="ECO:0000256" key="2">
    <source>
        <dbReference type="ARBA" id="ARBA00012438"/>
    </source>
</evidence>
<dbReference type="InterPro" id="IPR003594">
    <property type="entry name" value="HATPase_dom"/>
</dbReference>
<dbReference type="RefSeq" id="WP_034352903.1">
    <property type="nucleotide sequence ID" value="NZ_JHAC01000005.1"/>
</dbReference>
<dbReference type="Gene3D" id="3.30.450.20">
    <property type="entry name" value="PAS domain"/>
    <property type="match status" value="1"/>
</dbReference>
<name>A0A016QU96_9DEIO</name>
<dbReference type="eggNOG" id="COG4251">
    <property type="taxonomic scope" value="Bacteria"/>
</dbReference>
<dbReference type="InterPro" id="IPR003661">
    <property type="entry name" value="HisK_dim/P_dom"/>
</dbReference>
<evidence type="ECO:0000256" key="4">
    <source>
        <dbReference type="ARBA" id="ARBA00022679"/>
    </source>
</evidence>
<dbReference type="InterPro" id="IPR005467">
    <property type="entry name" value="His_kinase_dom"/>
</dbReference>
<dbReference type="InterPro" id="IPR036890">
    <property type="entry name" value="HATPase_C_sf"/>
</dbReference>
<dbReference type="Gene3D" id="3.30.565.10">
    <property type="entry name" value="Histidine kinase-like ATPase, C-terminal domain"/>
    <property type="match status" value="1"/>
</dbReference>
<reference evidence="12 13" key="1">
    <citation type="submission" date="2014-03" db="EMBL/GenBank/DDBJ databases">
        <title>Draft genome sequence of Deinococcus phoenicis 1P10ME.</title>
        <authorList>
            <person name="Stepanov V.G."/>
            <person name="Vaishampayan P."/>
            <person name="Venkateswaran K."/>
            <person name="Fox G.E."/>
        </authorList>
    </citation>
    <scope>NUCLEOTIDE SEQUENCE [LARGE SCALE GENOMIC DNA]</scope>
    <source>
        <strain evidence="12 13">1P10ME</strain>
    </source>
</reference>
<evidence type="ECO:0000259" key="10">
    <source>
        <dbReference type="PROSITE" id="PS50112"/>
    </source>
</evidence>
<proteinExistence type="predicted"/>
<evidence type="ECO:0000256" key="3">
    <source>
        <dbReference type="ARBA" id="ARBA00022553"/>
    </source>
</evidence>
<feature type="domain" description="PAS" evidence="10">
    <location>
        <begin position="69"/>
        <end position="139"/>
    </location>
</feature>
<feature type="domain" description="Histidine kinase" evidence="9">
    <location>
        <begin position="223"/>
        <end position="434"/>
    </location>
</feature>
<keyword evidence="4" id="KW-0808">Transferase</keyword>
<dbReference type="AlphaFoldDB" id="A0A016QU96"/>
<dbReference type="PANTHER" id="PTHR42878:SF15">
    <property type="entry name" value="BACTERIOPHYTOCHROME"/>
    <property type="match status" value="1"/>
</dbReference>
<evidence type="ECO:0000313" key="12">
    <source>
        <dbReference type="EMBL" id="EYB69457.1"/>
    </source>
</evidence>
<dbReference type="GO" id="GO:0007234">
    <property type="term" value="P:osmosensory signaling via phosphorelay pathway"/>
    <property type="evidence" value="ECO:0007669"/>
    <property type="project" value="TreeGrafter"/>
</dbReference>
<dbReference type="SUPFAM" id="SSF47384">
    <property type="entry name" value="Homodimeric domain of signal transducing histidine kinase"/>
    <property type="match status" value="1"/>
</dbReference>
<keyword evidence="3" id="KW-0597">Phosphoprotein</keyword>
<keyword evidence="13" id="KW-1185">Reference proteome</keyword>
<dbReference type="EMBL" id="JHAC01000005">
    <property type="protein sequence ID" value="EYB69457.1"/>
    <property type="molecule type" value="Genomic_DNA"/>
</dbReference>
<dbReference type="Pfam" id="PF02518">
    <property type="entry name" value="HATPase_c"/>
    <property type="match status" value="1"/>
</dbReference>
<dbReference type="InterPro" id="IPR000014">
    <property type="entry name" value="PAS"/>
</dbReference>
<dbReference type="InterPro" id="IPR035965">
    <property type="entry name" value="PAS-like_dom_sf"/>
</dbReference>
<feature type="coiled-coil region" evidence="7">
    <location>
        <begin position="42"/>
        <end position="69"/>
    </location>
</feature>
<comment type="caution">
    <text evidence="12">The sequence shown here is derived from an EMBL/GenBank/DDBJ whole genome shotgun (WGS) entry which is preliminary data.</text>
</comment>
<dbReference type="GO" id="GO:0000156">
    <property type="term" value="F:phosphorelay response regulator activity"/>
    <property type="evidence" value="ECO:0007669"/>
    <property type="project" value="TreeGrafter"/>
</dbReference>